<dbReference type="AlphaFoldDB" id="A0A183P798"/>
<evidence type="ECO:0000313" key="2">
    <source>
        <dbReference type="Proteomes" id="UP000269396"/>
    </source>
</evidence>
<organism evidence="1 2">
    <name type="scientific">Schistosoma mattheei</name>
    <dbReference type="NCBI Taxonomy" id="31246"/>
    <lineage>
        <taxon>Eukaryota</taxon>
        <taxon>Metazoa</taxon>
        <taxon>Spiralia</taxon>
        <taxon>Lophotrochozoa</taxon>
        <taxon>Platyhelminthes</taxon>
        <taxon>Trematoda</taxon>
        <taxon>Digenea</taxon>
        <taxon>Strigeidida</taxon>
        <taxon>Schistosomatoidea</taxon>
        <taxon>Schistosomatidae</taxon>
        <taxon>Schistosoma</taxon>
    </lineage>
</organism>
<dbReference type="EMBL" id="UZAL01030398">
    <property type="protein sequence ID" value="VDP53533.1"/>
    <property type="molecule type" value="Genomic_DNA"/>
</dbReference>
<gene>
    <name evidence="1" type="ORF">SMTD_LOCUS10234</name>
</gene>
<accession>A0A183P798</accession>
<sequence length="50" mass="5990">MTLYSTSFYLFIYLFIIIIIAPCCSFFIVVIVSFFIFEQKCFPLFILLNF</sequence>
<keyword evidence="2" id="KW-1185">Reference proteome</keyword>
<proteinExistence type="predicted"/>
<dbReference type="Proteomes" id="UP000269396">
    <property type="component" value="Unassembled WGS sequence"/>
</dbReference>
<name>A0A183P798_9TREM</name>
<protein>
    <submittedName>
        <fullName evidence="1">Uncharacterized protein</fullName>
    </submittedName>
</protein>
<reference evidence="1 2" key="1">
    <citation type="submission" date="2018-11" db="EMBL/GenBank/DDBJ databases">
        <authorList>
            <consortium name="Pathogen Informatics"/>
        </authorList>
    </citation>
    <scope>NUCLEOTIDE SEQUENCE [LARGE SCALE GENOMIC DNA]</scope>
    <source>
        <strain>Denwood</strain>
        <strain evidence="2">Zambia</strain>
    </source>
</reference>
<evidence type="ECO:0000313" key="1">
    <source>
        <dbReference type="EMBL" id="VDP53533.1"/>
    </source>
</evidence>